<keyword evidence="3" id="KW-0472">Membrane</keyword>
<dbReference type="InterPro" id="IPR014032">
    <property type="entry name" value="Peptidase_A24A_bac"/>
</dbReference>
<proteinExistence type="inferred from homology"/>
<organism evidence="5 6">
    <name type="scientific">Zymobacter palmae</name>
    <dbReference type="NCBI Taxonomy" id="33074"/>
    <lineage>
        <taxon>Bacteria</taxon>
        <taxon>Pseudomonadati</taxon>
        <taxon>Pseudomonadota</taxon>
        <taxon>Gammaproteobacteria</taxon>
        <taxon>Oceanospirillales</taxon>
        <taxon>Halomonadaceae</taxon>
        <taxon>Zymobacter group</taxon>
        <taxon>Zymobacter</taxon>
    </lineage>
</organism>
<evidence type="ECO:0000259" key="4">
    <source>
        <dbReference type="Pfam" id="PF01478"/>
    </source>
</evidence>
<dbReference type="InterPro" id="IPR000045">
    <property type="entry name" value="Prepilin_IV_endopep_pep"/>
</dbReference>
<dbReference type="AlphaFoldDB" id="A0A348HDI9"/>
<dbReference type="RefSeq" id="WP_051523860.1">
    <property type="nucleotide sequence ID" value="NZ_AP018933.1"/>
</dbReference>
<dbReference type="KEGG" id="zpl:ZBT109_0918"/>
<feature type="transmembrane region" description="Helical" evidence="3">
    <location>
        <begin position="142"/>
        <end position="169"/>
    </location>
</feature>
<dbReference type="GO" id="GO:0004190">
    <property type="term" value="F:aspartic-type endopeptidase activity"/>
    <property type="evidence" value="ECO:0007669"/>
    <property type="project" value="InterPro"/>
</dbReference>
<protein>
    <submittedName>
        <fullName evidence="5">Similar to type IV prepilin leader peptidase</fullName>
    </submittedName>
</protein>
<dbReference type="GO" id="GO:0006465">
    <property type="term" value="P:signal peptide processing"/>
    <property type="evidence" value="ECO:0007669"/>
    <property type="project" value="TreeGrafter"/>
</dbReference>
<accession>A0A348HDI9</accession>
<evidence type="ECO:0000256" key="3">
    <source>
        <dbReference type="SAM" id="Phobius"/>
    </source>
</evidence>
<dbReference type="PRINTS" id="PR00864">
    <property type="entry name" value="PREPILNPTASE"/>
</dbReference>
<feature type="transmembrane region" description="Helical" evidence="3">
    <location>
        <begin position="85"/>
        <end position="102"/>
    </location>
</feature>
<comment type="similarity">
    <text evidence="1 2">Belongs to the peptidase A24 family.</text>
</comment>
<feature type="transmembrane region" description="Helical" evidence="3">
    <location>
        <begin position="57"/>
        <end position="73"/>
    </location>
</feature>
<sequence>MSPETVLLLDVVMSAAISIVIAWPFRHRLKRSYVLMGLLLDGGLRYALLSLSHGSPTAWMTALAFAAFSRLAWIDASTGRLPDALTLPLLAAGGLHAVMIGYPHWSNALLGACVGYLILFGIDQSWWALHKRHAIGGGDMKLLAALGAWSGIHTLLLLLSCACLMAASVGLATGRHHQRAATLPFGPFLVIAALLQQLLMRHWAPPLI</sequence>
<evidence type="ECO:0000256" key="2">
    <source>
        <dbReference type="RuleBase" id="RU003793"/>
    </source>
</evidence>
<dbReference type="OrthoDB" id="9789291at2"/>
<dbReference type="PANTHER" id="PTHR30487">
    <property type="entry name" value="TYPE 4 PREPILIN-LIKE PROTEINS LEADER PEPTIDE-PROCESSING ENZYME"/>
    <property type="match status" value="1"/>
</dbReference>
<evidence type="ECO:0000256" key="1">
    <source>
        <dbReference type="ARBA" id="ARBA00005801"/>
    </source>
</evidence>
<feature type="transmembrane region" description="Helical" evidence="3">
    <location>
        <begin position="108"/>
        <end position="130"/>
    </location>
</feature>
<gene>
    <name evidence="5" type="ORF">ZBT109_0918</name>
</gene>
<keyword evidence="6" id="KW-1185">Reference proteome</keyword>
<feature type="domain" description="Prepilin type IV endopeptidase peptidase" evidence="4">
    <location>
        <begin position="65"/>
        <end position="170"/>
    </location>
</feature>
<name>A0A348HDI9_9GAMM</name>
<keyword evidence="3" id="KW-1133">Transmembrane helix</keyword>
<dbReference type="PANTHER" id="PTHR30487:SF0">
    <property type="entry name" value="PREPILIN LEADER PEPTIDASE_N-METHYLTRANSFERASE-RELATED"/>
    <property type="match status" value="1"/>
</dbReference>
<evidence type="ECO:0000313" key="5">
    <source>
        <dbReference type="EMBL" id="BBG29691.1"/>
    </source>
</evidence>
<feature type="transmembrane region" description="Helical" evidence="3">
    <location>
        <begin position="181"/>
        <end position="199"/>
    </location>
</feature>
<dbReference type="Gene3D" id="1.20.120.1220">
    <property type="match status" value="1"/>
</dbReference>
<dbReference type="GO" id="GO:0005886">
    <property type="term" value="C:plasma membrane"/>
    <property type="evidence" value="ECO:0007669"/>
    <property type="project" value="TreeGrafter"/>
</dbReference>
<dbReference type="STRING" id="1123510.GCA_000620025_02280"/>
<reference evidence="5 6" key="1">
    <citation type="submission" date="2018-09" db="EMBL/GenBank/DDBJ databases">
        <title>Zymobacter palmae IAM14233 (=T109) whole genome analysis.</title>
        <authorList>
            <person name="Yanase H."/>
        </authorList>
    </citation>
    <scope>NUCLEOTIDE SEQUENCE [LARGE SCALE GENOMIC DNA]</scope>
    <source>
        <strain evidence="5 6">IAM14233</strain>
    </source>
</reference>
<dbReference type="Proteomes" id="UP000267342">
    <property type="component" value="Chromosome"/>
</dbReference>
<dbReference type="EMBL" id="AP018933">
    <property type="protein sequence ID" value="BBG29691.1"/>
    <property type="molecule type" value="Genomic_DNA"/>
</dbReference>
<dbReference type="InterPro" id="IPR050882">
    <property type="entry name" value="Prepilin_peptidase/N-MTase"/>
</dbReference>
<keyword evidence="3" id="KW-0812">Transmembrane</keyword>
<feature type="transmembrane region" description="Helical" evidence="3">
    <location>
        <begin position="6"/>
        <end position="25"/>
    </location>
</feature>
<evidence type="ECO:0000313" key="6">
    <source>
        <dbReference type="Proteomes" id="UP000267342"/>
    </source>
</evidence>
<dbReference type="Pfam" id="PF01478">
    <property type="entry name" value="Peptidase_A24"/>
    <property type="match status" value="1"/>
</dbReference>